<feature type="region of interest" description="Disordered" evidence="1">
    <location>
        <begin position="3350"/>
        <end position="3405"/>
    </location>
</feature>
<dbReference type="Proteomes" id="UP001161325">
    <property type="component" value="Unassembled WGS sequence"/>
</dbReference>
<reference evidence="4" key="1">
    <citation type="submission" date="2022-08" db="EMBL/GenBank/DDBJ databases">
        <title>Draft genome sequencing of Roseisolibacter agri AW1220.</title>
        <authorList>
            <person name="Tobiishi Y."/>
            <person name="Tonouchi A."/>
        </authorList>
    </citation>
    <scope>NUCLEOTIDE SEQUENCE</scope>
    <source>
        <strain evidence="4">AW1220</strain>
    </source>
</reference>
<keyword evidence="2" id="KW-1133">Transmembrane helix</keyword>
<gene>
    <name evidence="4" type="ORF">rosag_13790</name>
</gene>
<keyword evidence="2" id="KW-0472">Membrane</keyword>
<evidence type="ECO:0000256" key="1">
    <source>
        <dbReference type="SAM" id="MobiDB-lite"/>
    </source>
</evidence>
<name>A0AA37V649_9BACT</name>
<evidence type="ECO:0000313" key="4">
    <source>
        <dbReference type="EMBL" id="GLC24866.1"/>
    </source>
</evidence>
<sequence>MSFTGTQLDAFAQLATALGILDDGGSPNTAWFGDPVGRAPGSSTGNPRGLRSVLSDDDQRDALLAFVDEVLGAPDREERDGATWVPLFSESSPQVTIFAVVRPVANAVHLGIGIEHATTGATPTSTPTVATRLHVPLFQLARGTGPAPADSGGLPGWLLLGRVGGRIQLAVDLTLATGAPSPGAASLGGLALGLQVPTAPADTLGFALSLRDLQLPGASAPRTFALDGDSLAELQADAFALIVGLVRAQAEALDVTQPTLRPFAALTGLLGLREVTGLPPLPLAELTTQGLPALVGWLEAVLLATPARTAWLQQLALLTGATVDVPRTAVTSTVGPLTFSIGVRVAPGTGGHPVLTPWAELALEGRAGARVRLAADLLRADTQTSSVIALPDLRAEAVFGQDAGGAPLLTGNPAVGSLHVGVAVTGLTTEARRPTFVLTLEEVTLAGRHHAHLDLSSPEAALDAASTVVDQALADALAGLGAAGTLVSRLLGLTPPAGIPAISAPALVADPVAEIARYWRDLSLAPPAMADVLGALRALLAGGASAPVPGAGTRADPWRVSLVGPLALRAWRDGDELAVDAAVAIVTPVMQAMEVEATLGVSLLRSGFAPRRATFAGEAHARLELRRADGELATLDLANLTLELRRLALDVRWTSATGVRAALDAEELALLVRGLSPIDAALTRLDVPLPTFDASGNLTFPATAWDAVQDALVALASQLRVPALDVALSLLGWTGTGPRLRLAALVGADPAFPDVGVAIRAWLGDLALDCARLEAALGPVAALLSGFTRSRPFGTGSARTPYRCPIAGHRRAPGLIAWLEPGCPPTADDLVSAFNAMHASEPPEPAVLVAELREAIDTLPDVAELLVGRDALPDGLTQLVARWTNTDGIVAMPTALPAGVRTVTLPGYSYDELVALGSVGALLGDVLDPLPAAVVHVGCEATWSTDRPAGRAFDATGATVSGALPATGTGEWFVRLPLPADAATLRPDRGAVGEQAARLAQLLAARTAPIVIIGYGAAGAAAVRAASAVAAVSDVVTVGTPWAGLAIDALRTGTSGDALRFLERMLRPDAPAWPDPLLAHEATPLRVMRGLVTRALSLVAESDPLPSAGSETPRAGLALHAAFGVLDADTLAMGLAAVFADGLAARLEAAQAAAGPELPHVALHVGADVPVLDLDLGGLLVGAGVRLELASLTRPAAGAGLDVAGVRGIGVEVHLGVHDGWLVGGPGALQRDVDVRWMSAHVRLPLDGRPAGNDDVELVLHEARAFGAYRERWVVRADGDGVLATPPLPEVRVILSAVVARLRAASPALAQLLEIAGIARDGGLDPAGLDRLLYDVQETATVAMAQAEALATSLRALVAGATGSGSSVGWTLDAGVPGGSGSATLLFDLATRTATLTATRDGGGVPPLAISASLSPAGPRAELAFGALDARAGGLRLVARAGNGVSGGAVLQLEWQRPAAVGAATTRLIPILPAPDADGLRALATVALPALLAQAAAELARSHVAAAARPVLDGALDVLGLLATPDLAGLRHVRLPLGLLDAPGAWLRHGVASWRADPVGSAVTLLDALTPLVAPGAAPGTGWALAPGVAIRYGSDAGRLRLALDVAMDTSVGPAPATPVATRVLAGLLVGPTGSAAPILEAGVTVAGRGLQLAIAPNVRVDLLRPPPAVPLQLYPNGPGLGAALGAVAESVLPPVLDALAGHRTDAGSSLLKDVGVAVFDLGGAMALRDGDAFTAAKLSEFAADPTARLTARLPHLVNAGAAALAHALDPAASRVAVAGPTDGKLTLGFGGAGAATARPVRVVLDGAAAAIVLQATLALPDVGNVVVEELRLSAAGVRIAARIGPAPITVGALVLRPLVVVRAGVSGAGFTRALGIGLAFDDAAASSVELRWTLDASPPSLRVITRGAAGAVPDATPLTVATRLLAVAASLAGSVAVERLRPVLPPRARGALRGVVFTDVAASTALDPQLFLDLADGMRMLARLERLLLNLATAPAADGGPLSLTIDGTVTIALAGRDVAGGRKQLGVSVSLVPNKRYAIASGDPTVELEVDASWVDPVVPPGLTIYAVEATTGGAPTFAFVPAVQIGGIGLRFSKQSGPLLDLGGVSLDAIAVHVYGEAAPAGVGAGVQLELAGFAISPAGAGGSNAVANGILDEAGGASPANRPAFSPALAVQKHPGGNAGVSFRAGRPPGPWWVVVQRQLGPLYVEQVGLDTAETNGRVSRVALLFDGRVSLFGLTAAVDQLSLTWLGGDVFDIRQWAVDLQGLAVSAEMSGVSLAGGLLKTTVGGGVGYVGMLLGRFGVYGLSVFGGYSTVAGAPSFFVFGAVNGPIGGPPAFFVTGIGGGLGINRALRVPNDMARFNEYPFIQALDPAATVPEPMEKLRELTQYFPPQPGNFWFAAGISFTCFALVDGIAVVAVSFGAGLEINLMGLARMALPRPQAALVSIELGLLARFSTVEGVFAIRAQLTENSWLLYPEVRLTGGFALATWWKGPLAGQFVLTLGGYHPSFHREGYPVVPRLGLIWRITDEIVVKGGAYFALTSEALMAGVDVEVSANFGWAWARIAFGAHGIVYFDPFWYEVSAYARIAAGIKIKTWLGTIRFSVSKGATIKVWGPEFSGEATIEVGPCDVTVGFGSERRIAPRVLDWLEFTRKYLEDAGDAARVLSSITGKGTLPASTKGGQSAPTPDGTDALPFEVFAEFELTVVTTVPTQRFELGGPSAVVVAVRRSDGASAALGLKPMRAGNLTSTLRFELHKLTRNAAGAVTAATPIPAQLAKVAAHNETGTDAFPIGAWGAPDPVGLPAPPLPAGDVLFAGNRVRVEAVAEQLDRGPEIPYRKVEASRRPLPLQASGNSRGLLLDRANTVALPTVANAQQALLAARAQLFAPRAAAPTPGVLPRGERSHLARATFAGDRAAPPMFGTLADGLARRNADDAAAEVQVPPPPAAPPAMRPPRVLALMTAGTGVARRETPMTVKDRRIKRRVAPTWPSVQTRLAVHLPVKMVATARPAAERGRTVIATAVVPRTDAPGAQRSYVAGRAGGLRGLDGIVGGLAPAPTDLRGARKSARAGTRAAEQEPQRLAAGDLVVLNLPDAALDVDERAEARPVLAVAGGARVTMVRGDGTVLLDALTGREPSERVSSVRVPVGTALVSVQADGQLDVAEGLAGWHEQARVAALGSHVALGTGCTLAIEAPHAAPQLGWITAADAVRGAARVTTRFDRAGDRPVRTVVVVVADAEGDRLEGLDLVLRGAARAKERDGTLRAPAVVLVGGHAALVYAVEPERSAPVLVGVRAGGDRRIAGVLAGTTPVDDVARLIAERGIVAVAGRMLAGAGAGCTLRWVGGPVVAPPSRGGGGRKTARKATKKTTTKGAVKNGVKAPAQGLPTAVRKSTTPSGGRGNGRR</sequence>
<accession>A0AA37V649</accession>
<dbReference type="Pfam" id="PF20248">
    <property type="entry name" value="DUF6603"/>
    <property type="match status" value="1"/>
</dbReference>
<organism evidence="4 5">
    <name type="scientific">Roseisolibacter agri</name>
    <dbReference type="NCBI Taxonomy" id="2014610"/>
    <lineage>
        <taxon>Bacteria</taxon>
        <taxon>Pseudomonadati</taxon>
        <taxon>Gemmatimonadota</taxon>
        <taxon>Gemmatimonadia</taxon>
        <taxon>Gemmatimonadales</taxon>
        <taxon>Gemmatimonadaceae</taxon>
        <taxon>Roseisolibacter</taxon>
    </lineage>
</organism>
<evidence type="ECO:0000259" key="3">
    <source>
        <dbReference type="Pfam" id="PF20248"/>
    </source>
</evidence>
<feature type="transmembrane region" description="Helical" evidence="2">
    <location>
        <begin position="2398"/>
        <end position="2422"/>
    </location>
</feature>
<evidence type="ECO:0000256" key="2">
    <source>
        <dbReference type="SAM" id="Phobius"/>
    </source>
</evidence>
<dbReference type="RefSeq" id="WP_284349310.1">
    <property type="nucleotide sequence ID" value="NZ_BRXS01000002.1"/>
</dbReference>
<keyword evidence="5" id="KW-1185">Reference proteome</keyword>
<evidence type="ECO:0000313" key="5">
    <source>
        <dbReference type="Proteomes" id="UP001161325"/>
    </source>
</evidence>
<dbReference type="InterPro" id="IPR046538">
    <property type="entry name" value="DUF6603"/>
</dbReference>
<protein>
    <recommendedName>
        <fullName evidence="3">DUF6603 domain-containing protein</fullName>
    </recommendedName>
</protein>
<dbReference type="EMBL" id="BRXS01000002">
    <property type="protein sequence ID" value="GLC24866.1"/>
    <property type="molecule type" value="Genomic_DNA"/>
</dbReference>
<proteinExistence type="predicted"/>
<feature type="domain" description="DUF6603" evidence="3">
    <location>
        <begin position="2200"/>
        <end position="2662"/>
    </location>
</feature>
<keyword evidence="2" id="KW-0812">Transmembrane</keyword>
<feature type="compositionally biased region" description="Basic residues" evidence="1">
    <location>
        <begin position="3360"/>
        <end position="3370"/>
    </location>
</feature>
<comment type="caution">
    <text evidence="4">The sequence shown here is derived from an EMBL/GenBank/DDBJ whole genome shotgun (WGS) entry which is preliminary data.</text>
</comment>